<dbReference type="Pfam" id="PF01381">
    <property type="entry name" value="HTH_3"/>
    <property type="match status" value="1"/>
</dbReference>
<dbReference type="RefSeq" id="WP_057030400.1">
    <property type="nucleotide sequence ID" value="NZ_LJYF01000051.1"/>
</dbReference>
<dbReference type="SMART" id="SM00530">
    <property type="entry name" value="HTH_XRE"/>
    <property type="match status" value="1"/>
</dbReference>
<dbReference type="SUPFAM" id="SSF47413">
    <property type="entry name" value="lambda repressor-like DNA-binding domains"/>
    <property type="match status" value="1"/>
</dbReference>
<evidence type="ECO:0000313" key="3">
    <source>
        <dbReference type="Proteomes" id="UP000051380"/>
    </source>
</evidence>
<dbReference type="AlphaFoldDB" id="A0A0R3BKB2"/>
<feature type="domain" description="HTH cro/C1-type" evidence="1">
    <location>
        <begin position="29"/>
        <end position="85"/>
    </location>
</feature>
<dbReference type="EMBL" id="LJYF01000051">
    <property type="protein sequence ID" value="KRP85840.1"/>
    <property type="molecule type" value="Genomic_DNA"/>
</dbReference>
<dbReference type="GO" id="GO:0003677">
    <property type="term" value="F:DNA binding"/>
    <property type="evidence" value="ECO:0007669"/>
    <property type="project" value="InterPro"/>
</dbReference>
<dbReference type="InterPro" id="IPR010982">
    <property type="entry name" value="Lambda_DNA-bd_dom_sf"/>
</dbReference>
<comment type="caution">
    <text evidence="2">The sequence shown here is derived from an EMBL/GenBank/DDBJ whole genome shotgun (WGS) entry which is preliminary data.</text>
</comment>
<reference evidence="2 3" key="1">
    <citation type="submission" date="2015-09" db="EMBL/GenBank/DDBJ databases">
        <title>Draft Genome Sequence of the Strain BR 3267 (Bradyrhizobium yuanmingense) recommended as inoculant for cowpea in Brazil.</title>
        <authorList>
            <person name="Simoes-Araujo J.L."/>
            <person name="Zilli J.E."/>
        </authorList>
    </citation>
    <scope>NUCLEOTIDE SEQUENCE [LARGE SCALE GENOMIC DNA]</scope>
    <source>
        <strain evidence="2 3">BR3267</strain>
    </source>
</reference>
<evidence type="ECO:0000313" key="2">
    <source>
        <dbReference type="EMBL" id="KRP85840.1"/>
    </source>
</evidence>
<dbReference type="PROSITE" id="PS50943">
    <property type="entry name" value="HTH_CROC1"/>
    <property type="match status" value="1"/>
</dbReference>
<dbReference type="CDD" id="cd00093">
    <property type="entry name" value="HTH_XRE"/>
    <property type="match status" value="1"/>
</dbReference>
<protein>
    <recommendedName>
        <fullName evidence="1">HTH cro/C1-type domain-containing protein</fullName>
    </recommendedName>
</protein>
<dbReference type="OrthoDB" id="9785949at2"/>
<gene>
    <name evidence="2" type="ORF">AOQ72_04145</name>
</gene>
<name>A0A0R3BKB2_9BRAD</name>
<dbReference type="Proteomes" id="UP000051380">
    <property type="component" value="Unassembled WGS sequence"/>
</dbReference>
<organism evidence="2 3">
    <name type="scientific">Bradyrhizobium yuanmingense</name>
    <dbReference type="NCBI Taxonomy" id="108015"/>
    <lineage>
        <taxon>Bacteria</taxon>
        <taxon>Pseudomonadati</taxon>
        <taxon>Pseudomonadota</taxon>
        <taxon>Alphaproteobacteria</taxon>
        <taxon>Hyphomicrobiales</taxon>
        <taxon>Nitrobacteraceae</taxon>
        <taxon>Bradyrhizobium</taxon>
    </lineage>
</organism>
<dbReference type="InterPro" id="IPR001387">
    <property type="entry name" value="Cro/C1-type_HTH"/>
</dbReference>
<evidence type="ECO:0000259" key="1">
    <source>
        <dbReference type="PROSITE" id="PS50943"/>
    </source>
</evidence>
<accession>A0A0R3BKB2</accession>
<dbReference type="Gene3D" id="1.10.260.40">
    <property type="entry name" value="lambda repressor-like DNA-binding domains"/>
    <property type="match status" value="1"/>
</dbReference>
<proteinExistence type="predicted"/>
<sequence>MKDGIRHLDSRFATLRALSHSQRPPKGWIRAIRDALGMTTAQYAKRLGVSQPRIVELERSEQGGSVTLNTLQRAAEALGCRLVYVLVPERPLAEL</sequence>